<dbReference type="GO" id="GO:0005778">
    <property type="term" value="C:peroxisomal membrane"/>
    <property type="evidence" value="ECO:0007669"/>
    <property type="project" value="TreeGrafter"/>
</dbReference>
<dbReference type="GO" id="GO:0140359">
    <property type="term" value="F:ABC-type transporter activity"/>
    <property type="evidence" value="ECO:0007669"/>
    <property type="project" value="InterPro"/>
</dbReference>
<dbReference type="SUPFAM" id="SSF90123">
    <property type="entry name" value="ABC transporter transmembrane region"/>
    <property type="match status" value="1"/>
</dbReference>
<dbReference type="Pfam" id="PF06472">
    <property type="entry name" value="ABC_membrane_2"/>
    <property type="match status" value="1"/>
</dbReference>
<reference evidence="9" key="1">
    <citation type="submission" date="2021-06" db="EMBL/GenBank/DDBJ databases">
        <authorList>
            <person name="Kallberg Y."/>
            <person name="Tangrot J."/>
            <person name="Rosling A."/>
        </authorList>
    </citation>
    <scope>NUCLEOTIDE SEQUENCE</scope>
    <source>
        <strain evidence="9">AZ414A</strain>
    </source>
</reference>
<feature type="domain" description="ABC transporter" evidence="7">
    <location>
        <begin position="379"/>
        <end position="432"/>
    </location>
</feature>
<sequence length="570" mass="64276">MTVFSKPIDSSRRSKALTSFAIISFAICLMVARYGYKKKVENNKSPIPGSNKYILKVPYKNRLATVTLRPTPIERFEFLKGIAYWFAIAVPATYTNSMIRFLQSKLSIAFRTRLTRYVHDLYLNDQNAYYKVSNLDNRLEGVDQLTRFCDGLSSLYSNLGKPVLDTIIFNYQLAKSVGTTNMLVLFSNYLLSVWVLRKVTPAFGKLAAEEAKLEGDFRGVHTRLITNAEEIAFYHGSELERSILNRTYTRLIKHINGILKVRIFYNMFEDFIIKYCWSALGLITSAVPVFFPDWGGRGGRLEIQGNGIEITKSIGSGGLGVKERDHAGGRMMYSYKELAELAGDLRGEVILGYDGIKFENAPVIAFNPGNKRGGEVLIKDLNVTINPGEHLLITGPNGVGKTSILRVIAQLWPLYRGRLSRPNAGDIHYIPQRSYLVIGTLHEELLEILHRVQLAYIPERVGGWETKKEWKDVFSGTSAVSNDVEGLMYQHTKDIGIKERMTVDKEISVLEAKLKDIKSIKNRVAEINKELHLGIEGLNHFSRFLGPRAIVISPEISLLNPVPNPHNDIK</sequence>
<dbReference type="PANTHER" id="PTHR11384:SF67">
    <property type="entry name" value="ATP-BINDING CASSETTE SUB-FAMILY D MEMBER 1"/>
    <property type="match status" value="1"/>
</dbReference>
<evidence type="ECO:0000256" key="5">
    <source>
        <dbReference type="ARBA" id="ARBA00023136"/>
    </source>
</evidence>
<protein>
    <submittedName>
        <fullName evidence="9">3930_t:CDS:1</fullName>
    </submittedName>
</protein>
<dbReference type="InterPro" id="IPR027417">
    <property type="entry name" value="P-loop_NTPase"/>
</dbReference>
<name>A0A9N9ABR8_9GLOM</name>
<feature type="transmembrane region" description="Helical" evidence="6">
    <location>
        <begin position="82"/>
        <end position="102"/>
    </location>
</feature>
<dbReference type="GO" id="GO:0042760">
    <property type="term" value="P:very long-chain fatty acid catabolic process"/>
    <property type="evidence" value="ECO:0007669"/>
    <property type="project" value="TreeGrafter"/>
</dbReference>
<dbReference type="GO" id="GO:0005324">
    <property type="term" value="F:long-chain fatty acid transmembrane transporter activity"/>
    <property type="evidence" value="ECO:0007669"/>
    <property type="project" value="TreeGrafter"/>
</dbReference>
<dbReference type="SUPFAM" id="SSF52540">
    <property type="entry name" value="P-loop containing nucleoside triphosphate hydrolases"/>
    <property type="match status" value="1"/>
</dbReference>
<gene>
    <name evidence="9" type="ORF">DEBURN_LOCUS5763</name>
</gene>
<dbReference type="GO" id="GO:0007031">
    <property type="term" value="P:peroxisome organization"/>
    <property type="evidence" value="ECO:0007669"/>
    <property type="project" value="TreeGrafter"/>
</dbReference>
<organism evidence="9 10">
    <name type="scientific">Diversispora eburnea</name>
    <dbReference type="NCBI Taxonomy" id="1213867"/>
    <lineage>
        <taxon>Eukaryota</taxon>
        <taxon>Fungi</taxon>
        <taxon>Fungi incertae sedis</taxon>
        <taxon>Mucoromycota</taxon>
        <taxon>Glomeromycotina</taxon>
        <taxon>Glomeromycetes</taxon>
        <taxon>Diversisporales</taxon>
        <taxon>Diversisporaceae</taxon>
        <taxon>Diversispora</taxon>
    </lineage>
</organism>
<dbReference type="InterPro" id="IPR050835">
    <property type="entry name" value="ABC_transporter_sub-D"/>
</dbReference>
<feature type="transmembrane region" description="Helical" evidence="6">
    <location>
        <begin position="16"/>
        <end position="36"/>
    </location>
</feature>
<comment type="similarity">
    <text evidence="1">Belongs to the ABC transporter superfamily. ABCD family. Peroxisomal fatty acyl CoA transporter (TC 3.A.1.203) subfamily.</text>
</comment>
<dbReference type="AlphaFoldDB" id="A0A9N9ABR8"/>
<evidence type="ECO:0000313" key="9">
    <source>
        <dbReference type="EMBL" id="CAG8523072.1"/>
    </source>
</evidence>
<keyword evidence="3 6" id="KW-0812">Transmembrane</keyword>
<dbReference type="EMBL" id="CAJVPK010000533">
    <property type="protein sequence ID" value="CAG8523072.1"/>
    <property type="molecule type" value="Genomic_DNA"/>
</dbReference>
<evidence type="ECO:0000313" key="10">
    <source>
        <dbReference type="Proteomes" id="UP000789706"/>
    </source>
</evidence>
<dbReference type="OrthoDB" id="422637at2759"/>
<accession>A0A9N9ABR8</accession>
<keyword evidence="2" id="KW-0813">Transport</keyword>
<evidence type="ECO:0000256" key="2">
    <source>
        <dbReference type="ARBA" id="ARBA00022448"/>
    </source>
</evidence>
<dbReference type="InterPro" id="IPR011527">
    <property type="entry name" value="ABC1_TM_dom"/>
</dbReference>
<evidence type="ECO:0000256" key="1">
    <source>
        <dbReference type="ARBA" id="ARBA00008575"/>
    </source>
</evidence>
<evidence type="ECO:0000256" key="6">
    <source>
        <dbReference type="SAM" id="Phobius"/>
    </source>
</evidence>
<dbReference type="Proteomes" id="UP000789706">
    <property type="component" value="Unassembled WGS sequence"/>
</dbReference>
<comment type="caution">
    <text evidence="9">The sequence shown here is derived from an EMBL/GenBank/DDBJ whole genome shotgun (WGS) entry which is preliminary data.</text>
</comment>
<evidence type="ECO:0000259" key="7">
    <source>
        <dbReference type="Pfam" id="PF00005"/>
    </source>
</evidence>
<keyword evidence="4 6" id="KW-1133">Transmembrane helix</keyword>
<dbReference type="InterPro" id="IPR036640">
    <property type="entry name" value="ABC1_TM_sf"/>
</dbReference>
<dbReference type="GO" id="GO:0006635">
    <property type="term" value="P:fatty acid beta-oxidation"/>
    <property type="evidence" value="ECO:0007669"/>
    <property type="project" value="TreeGrafter"/>
</dbReference>
<dbReference type="InterPro" id="IPR003439">
    <property type="entry name" value="ABC_transporter-like_ATP-bd"/>
</dbReference>
<feature type="domain" description="ABC transmembrane type-1" evidence="8">
    <location>
        <begin position="77"/>
        <end position="290"/>
    </location>
</feature>
<dbReference type="GO" id="GO:0015910">
    <property type="term" value="P:long-chain fatty acid import into peroxisome"/>
    <property type="evidence" value="ECO:0007669"/>
    <property type="project" value="TreeGrafter"/>
</dbReference>
<proteinExistence type="inferred from homology"/>
<evidence type="ECO:0000256" key="3">
    <source>
        <dbReference type="ARBA" id="ARBA00022692"/>
    </source>
</evidence>
<dbReference type="PANTHER" id="PTHR11384">
    <property type="entry name" value="ATP-BINDING CASSETTE, SUB-FAMILY D MEMBER"/>
    <property type="match status" value="1"/>
</dbReference>
<dbReference type="Gene3D" id="3.40.50.300">
    <property type="entry name" value="P-loop containing nucleotide triphosphate hydrolases"/>
    <property type="match status" value="1"/>
</dbReference>
<dbReference type="GO" id="GO:0016887">
    <property type="term" value="F:ATP hydrolysis activity"/>
    <property type="evidence" value="ECO:0007669"/>
    <property type="project" value="InterPro"/>
</dbReference>
<keyword evidence="10" id="KW-1185">Reference proteome</keyword>
<keyword evidence="5 6" id="KW-0472">Membrane</keyword>
<dbReference type="Pfam" id="PF00005">
    <property type="entry name" value="ABC_tran"/>
    <property type="match status" value="1"/>
</dbReference>
<dbReference type="GO" id="GO:0005524">
    <property type="term" value="F:ATP binding"/>
    <property type="evidence" value="ECO:0007669"/>
    <property type="project" value="InterPro"/>
</dbReference>
<evidence type="ECO:0000256" key="4">
    <source>
        <dbReference type="ARBA" id="ARBA00022989"/>
    </source>
</evidence>
<evidence type="ECO:0000259" key="8">
    <source>
        <dbReference type="Pfam" id="PF06472"/>
    </source>
</evidence>